<dbReference type="GO" id="GO:0003700">
    <property type="term" value="F:DNA-binding transcription factor activity"/>
    <property type="evidence" value="ECO:0007669"/>
    <property type="project" value="InterPro"/>
</dbReference>
<dbReference type="PANTHER" id="PTHR30204">
    <property type="entry name" value="REDOX-CYCLING DRUG-SENSING TRANSCRIPTIONAL ACTIVATOR SOXR"/>
    <property type="match status" value="1"/>
</dbReference>
<dbReference type="Gene3D" id="3.20.80.10">
    <property type="entry name" value="Regulatory factor, effector binding domain"/>
    <property type="match status" value="1"/>
</dbReference>
<evidence type="ECO:0000313" key="4">
    <source>
        <dbReference type="Proteomes" id="UP000252015"/>
    </source>
</evidence>
<dbReference type="RefSeq" id="WP_113963721.1">
    <property type="nucleotide sequence ID" value="NZ_UEGW01000001.1"/>
</dbReference>
<sequence>MPTLLSIGDFSRMTYLTVKALRLYHERGLLAPVQVDPSSGYRYYSTDQVPIAQVIRRLRDLGMPLEELAEVVHAERVTDRNRAILAHLQRLHDRLAQTQASVASLQALLEKPRGTQEIGYRSVPATPVVAVIDHVAMTDVGNWWSDAFAELDSAVNNAAAAGVRGALYSAEFFEAGRGEVVAFRPVRRSPARRGRVQPLDVPAAELAVALHRGSFDEIDRTYAALGTHVAERELGVDGPIREYYLVSEFDTDNEAAHRTEVCWPIFRTRS</sequence>
<dbReference type="InterPro" id="IPR000551">
    <property type="entry name" value="MerR-type_HTH_dom"/>
</dbReference>
<dbReference type="SMART" id="SM00422">
    <property type="entry name" value="HTH_MERR"/>
    <property type="match status" value="1"/>
</dbReference>
<name>A0A375YYU4_MYCSH</name>
<dbReference type="AlphaFoldDB" id="A0A375YYU4"/>
<dbReference type="InterPro" id="IPR047057">
    <property type="entry name" value="MerR_fam"/>
</dbReference>
<dbReference type="Gene3D" id="1.10.1660.10">
    <property type="match status" value="1"/>
</dbReference>
<organism evidence="3 4">
    <name type="scientific">Mycobacterium shimoidei</name>
    <dbReference type="NCBI Taxonomy" id="29313"/>
    <lineage>
        <taxon>Bacteria</taxon>
        <taxon>Bacillati</taxon>
        <taxon>Actinomycetota</taxon>
        <taxon>Actinomycetes</taxon>
        <taxon>Mycobacteriales</taxon>
        <taxon>Mycobacteriaceae</taxon>
        <taxon>Mycobacterium</taxon>
    </lineage>
</organism>
<dbReference type="GO" id="GO:0003677">
    <property type="term" value="F:DNA binding"/>
    <property type="evidence" value="ECO:0007669"/>
    <property type="project" value="UniProtKB-KW"/>
</dbReference>
<protein>
    <submittedName>
        <fullName evidence="3">MerR family transcriptional regulator [Modestobacter marinus]</fullName>
    </submittedName>
</protein>
<dbReference type="PANTHER" id="PTHR30204:SF97">
    <property type="entry name" value="MERR FAMILY REGULATORY PROTEIN"/>
    <property type="match status" value="1"/>
</dbReference>
<dbReference type="SUPFAM" id="SSF55136">
    <property type="entry name" value="Probable bacterial effector-binding domain"/>
    <property type="match status" value="1"/>
</dbReference>
<dbReference type="InterPro" id="IPR029442">
    <property type="entry name" value="GyrI-like"/>
</dbReference>
<proteinExistence type="predicted"/>
<reference evidence="3 4" key="1">
    <citation type="submission" date="2018-05" db="EMBL/GenBank/DDBJ databases">
        <authorList>
            <consortium name="IHU Genomes"/>
        </authorList>
    </citation>
    <scope>NUCLEOTIDE SEQUENCE [LARGE SCALE GENOMIC DNA]</scope>
    <source>
        <strain evidence="3 4">P7336</strain>
    </source>
</reference>
<evidence type="ECO:0000259" key="2">
    <source>
        <dbReference type="PROSITE" id="PS50937"/>
    </source>
</evidence>
<evidence type="ECO:0000313" key="3">
    <source>
        <dbReference type="EMBL" id="SRX94026.1"/>
    </source>
</evidence>
<dbReference type="Pfam" id="PF06445">
    <property type="entry name" value="GyrI-like"/>
    <property type="match status" value="1"/>
</dbReference>
<dbReference type="Pfam" id="PF13411">
    <property type="entry name" value="MerR_1"/>
    <property type="match status" value="1"/>
</dbReference>
<gene>
    <name evidence="3" type="ORF">MSP7336_02273</name>
</gene>
<dbReference type="InterPro" id="IPR010499">
    <property type="entry name" value="AraC_E-bd"/>
</dbReference>
<evidence type="ECO:0000256" key="1">
    <source>
        <dbReference type="ARBA" id="ARBA00023125"/>
    </source>
</evidence>
<dbReference type="PROSITE" id="PS50937">
    <property type="entry name" value="HTH_MERR_2"/>
    <property type="match status" value="1"/>
</dbReference>
<keyword evidence="1" id="KW-0238">DNA-binding</keyword>
<keyword evidence="4" id="KW-1185">Reference proteome</keyword>
<dbReference type="CDD" id="cd01107">
    <property type="entry name" value="HTH_BmrR"/>
    <property type="match status" value="1"/>
</dbReference>
<accession>A0A375YYU4</accession>
<dbReference type="STRING" id="29313.BHQ16_15730"/>
<dbReference type="SMART" id="SM00871">
    <property type="entry name" value="AraC_E_bind"/>
    <property type="match status" value="1"/>
</dbReference>
<feature type="domain" description="HTH merR-type" evidence="2">
    <location>
        <begin position="4"/>
        <end position="74"/>
    </location>
</feature>
<dbReference type="SUPFAM" id="SSF46955">
    <property type="entry name" value="Putative DNA-binding domain"/>
    <property type="match status" value="1"/>
</dbReference>
<dbReference type="InterPro" id="IPR011256">
    <property type="entry name" value="Reg_factor_effector_dom_sf"/>
</dbReference>
<dbReference type="EMBL" id="UEGW01000001">
    <property type="protein sequence ID" value="SRX94026.1"/>
    <property type="molecule type" value="Genomic_DNA"/>
</dbReference>
<dbReference type="Proteomes" id="UP000252015">
    <property type="component" value="Unassembled WGS sequence"/>
</dbReference>
<dbReference type="InterPro" id="IPR009061">
    <property type="entry name" value="DNA-bd_dom_put_sf"/>
</dbReference>